<accession>A0A553RC12</accession>
<comment type="subcellular location">
    <subcellularLocation>
        <location evidence="1">Secreted</location>
        <location evidence="1">Extracellular space</location>
        <location evidence="1">Extracellular matrix</location>
    </subcellularLocation>
</comment>
<dbReference type="Pfam" id="PF23244">
    <property type="entry name" value="VWF"/>
    <property type="match status" value="1"/>
</dbReference>
<feature type="non-terminal residue" evidence="14">
    <location>
        <position position="1"/>
    </location>
</feature>
<dbReference type="STRING" id="623744.A0A553RC12"/>
<dbReference type="EMBL" id="SRMA01025046">
    <property type="protein sequence ID" value="TRY99721.1"/>
    <property type="molecule type" value="Genomic_DNA"/>
</dbReference>
<keyword evidence="15" id="KW-1185">Reference proteome</keyword>
<keyword evidence="10" id="KW-1015">Disulfide bond</keyword>
<evidence type="ECO:0000256" key="9">
    <source>
        <dbReference type="ARBA" id="ARBA00023084"/>
    </source>
</evidence>
<evidence type="ECO:0000256" key="10">
    <source>
        <dbReference type="ARBA" id="ARBA00023157"/>
    </source>
</evidence>
<dbReference type="FunFam" id="2.10.25.10:FF:000055">
    <property type="entry name" value="alpha-tectorin isoform X1"/>
    <property type="match status" value="1"/>
</dbReference>
<dbReference type="PROSITE" id="PS51233">
    <property type="entry name" value="VWFD"/>
    <property type="match status" value="1"/>
</dbReference>
<dbReference type="InterPro" id="IPR001007">
    <property type="entry name" value="VWF_dom"/>
</dbReference>
<dbReference type="PANTHER" id="PTHR11339">
    <property type="entry name" value="EXTRACELLULAR MATRIX GLYCOPROTEIN RELATED"/>
    <property type="match status" value="1"/>
</dbReference>
<gene>
    <name evidence="14" type="ORF">DNTS_016536</name>
</gene>
<evidence type="ECO:0000256" key="12">
    <source>
        <dbReference type="ARBA" id="ARBA00025858"/>
    </source>
</evidence>
<dbReference type="SMART" id="SM00215">
    <property type="entry name" value="VWC_out"/>
    <property type="match status" value="1"/>
</dbReference>
<name>A0A553RC12_9TELE</name>
<keyword evidence="3" id="KW-0964">Secreted</keyword>
<comment type="subunit">
    <text evidence="12">Multimeric. Interacts with F8.</text>
</comment>
<dbReference type="InterPro" id="IPR002919">
    <property type="entry name" value="TIL_dom"/>
</dbReference>
<keyword evidence="9" id="KW-0094">Blood coagulation</keyword>
<evidence type="ECO:0000256" key="11">
    <source>
        <dbReference type="ARBA" id="ARBA00023180"/>
    </source>
</evidence>
<keyword evidence="4" id="KW-0272">Extracellular matrix</keyword>
<evidence type="ECO:0000256" key="8">
    <source>
        <dbReference type="ARBA" id="ARBA00022889"/>
    </source>
</evidence>
<dbReference type="GO" id="GO:0031012">
    <property type="term" value="C:extracellular matrix"/>
    <property type="evidence" value="ECO:0007669"/>
    <property type="project" value="TreeGrafter"/>
</dbReference>
<evidence type="ECO:0000259" key="13">
    <source>
        <dbReference type="PROSITE" id="PS51233"/>
    </source>
</evidence>
<keyword evidence="11" id="KW-0325">Glycoprotein</keyword>
<dbReference type="CDD" id="cd19941">
    <property type="entry name" value="TIL"/>
    <property type="match status" value="1"/>
</dbReference>
<proteinExistence type="predicted"/>
<evidence type="ECO:0000256" key="3">
    <source>
        <dbReference type="ARBA" id="ARBA00022525"/>
    </source>
</evidence>
<reference evidence="14 15" key="1">
    <citation type="journal article" date="2019" name="Sci. Data">
        <title>Hybrid genome assembly and annotation of Danionella translucida.</title>
        <authorList>
            <person name="Kadobianskyi M."/>
            <person name="Schulze L."/>
            <person name="Schuelke M."/>
            <person name="Judkewitz B."/>
        </authorList>
    </citation>
    <scope>NUCLEOTIDE SEQUENCE [LARGE SCALE GENOMIC DNA]</scope>
    <source>
        <strain evidence="14 15">Bolton</strain>
    </source>
</reference>
<dbReference type="Proteomes" id="UP000316079">
    <property type="component" value="Unassembled WGS sequence"/>
</dbReference>
<dbReference type="InterPro" id="IPR014853">
    <property type="entry name" value="VWF/SSPO/ZAN-like_Cys-rich_dom"/>
</dbReference>
<dbReference type="SUPFAM" id="SSF57567">
    <property type="entry name" value="Serine protease inhibitors"/>
    <property type="match status" value="1"/>
</dbReference>
<dbReference type="SMART" id="SM00832">
    <property type="entry name" value="C8"/>
    <property type="match status" value="1"/>
</dbReference>
<dbReference type="GO" id="GO:0031589">
    <property type="term" value="P:cell-substrate adhesion"/>
    <property type="evidence" value="ECO:0007669"/>
    <property type="project" value="TreeGrafter"/>
</dbReference>
<dbReference type="Pfam" id="PF01826">
    <property type="entry name" value="TIL"/>
    <property type="match status" value="1"/>
</dbReference>
<keyword evidence="7" id="KW-0677">Repeat</keyword>
<dbReference type="Gene3D" id="2.10.25.10">
    <property type="entry name" value="Laminin"/>
    <property type="match status" value="1"/>
</dbReference>
<keyword evidence="6" id="KW-0356">Hemostasis</keyword>
<evidence type="ECO:0000313" key="15">
    <source>
        <dbReference type="Proteomes" id="UP000316079"/>
    </source>
</evidence>
<comment type="caution">
    <text evidence="14">The sequence shown here is derived from an EMBL/GenBank/DDBJ whole genome shotgun (WGS) entry which is preliminary data.</text>
</comment>
<keyword evidence="8" id="KW-0130">Cell adhesion</keyword>
<feature type="non-terminal residue" evidence="14">
    <location>
        <position position="279"/>
    </location>
</feature>
<dbReference type="OrthoDB" id="6262482at2759"/>
<evidence type="ECO:0000256" key="6">
    <source>
        <dbReference type="ARBA" id="ARBA00022696"/>
    </source>
</evidence>
<dbReference type="InterPro" id="IPR050780">
    <property type="entry name" value="Mucin_vWF_Thrombospondin_sf"/>
</dbReference>
<dbReference type="InterPro" id="IPR036084">
    <property type="entry name" value="Ser_inhib-like_sf"/>
</dbReference>
<dbReference type="PANTHER" id="PTHR11339:SF361">
    <property type="entry name" value="VON WILLEBRAND FACTOR"/>
    <property type="match status" value="1"/>
</dbReference>
<evidence type="ECO:0000256" key="4">
    <source>
        <dbReference type="ARBA" id="ARBA00022530"/>
    </source>
</evidence>
<protein>
    <recommendedName>
        <fullName evidence="2">von Willebrand factor</fullName>
    </recommendedName>
</protein>
<dbReference type="AlphaFoldDB" id="A0A553RC12"/>
<dbReference type="Pfam" id="PF08742">
    <property type="entry name" value="C8"/>
    <property type="match status" value="1"/>
</dbReference>
<organism evidence="14 15">
    <name type="scientific">Danionella cerebrum</name>
    <dbReference type="NCBI Taxonomy" id="2873325"/>
    <lineage>
        <taxon>Eukaryota</taxon>
        <taxon>Metazoa</taxon>
        <taxon>Chordata</taxon>
        <taxon>Craniata</taxon>
        <taxon>Vertebrata</taxon>
        <taxon>Euteleostomi</taxon>
        <taxon>Actinopterygii</taxon>
        <taxon>Neopterygii</taxon>
        <taxon>Teleostei</taxon>
        <taxon>Ostariophysi</taxon>
        <taxon>Cypriniformes</taxon>
        <taxon>Danionidae</taxon>
        <taxon>Danioninae</taxon>
        <taxon>Danionella</taxon>
    </lineage>
</organism>
<feature type="domain" description="VWFD" evidence="13">
    <location>
        <begin position="154"/>
        <end position="279"/>
    </location>
</feature>
<evidence type="ECO:0000256" key="7">
    <source>
        <dbReference type="ARBA" id="ARBA00022737"/>
    </source>
</evidence>
<evidence type="ECO:0000256" key="2">
    <source>
        <dbReference type="ARBA" id="ARBA00016619"/>
    </source>
</evidence>
<evidence type="ECO:0000313" key="14">
    <source>
        <dbReference type="EMBL" id="TRY99721.1"/>
    </source>
</evidence>
<evidence type="ECO:0000256" key="5">
    <source>
        <dbReference type="ARBA" id="ARBA00022685"/>
    </source>
</evidence>
<dbReference type="Pfam" id="PF00094">
    <property type="entry name" value="VWD"/>
    <property type="match status" value="1"/>
</dbReference>
<dbReference type="InterPro" id="IPR001846">
    <property type="entry name" value="VWF_type-D"/>
</dbReference>
<dbReference type="SMART" id="SM00216">
    <property type="entry name" value="VWD"/>
    <property type="match status" value="1"/>
</dbReference>
<evidence type="ECO:0000256" key="1">
    <source>
        <dbReference type="ARBA" id="ARBA00004498"/>
    </source>
</evidence>
<dbReference type="GO" id="GO:0005615">
    <property type="term" value="C:extracellular space"/>
    <property type="evidence" value="ECO:0007669"/>
    <property type="project" value="TreeGrafter"/>
</dbReference>
<dbReference type="GO" id="GO:0007596">
    <property type="term" value="P:blood coagulation"/>
    <property type="evidence" value="ECO:0007669"/>
    <property type="project" value="TreeGrafter"/>
</dbReference>
<sequence>DQMSRCESISSSALFLRCSHLVDPAPFVSVCESDACHCSSGGECVCQAMLEYSRACASRAPKCPVGMEYSDCTASCSTSCQNVNVQEVCKEECVDGCICPAGKVLDGERCVEVSQCSCTHGGRRYPPASSISQDCNTCICRHGSWECTNEGCPGECLVTGQSHYKTFDDKFFTFSGICQYLLAKDCQSGSFSAIIETAQCAEDEEAICTRSIILRFRDLANQTVWLKHGGVVFVDGMDVQMPLINGLLRIHSTVLSSVRLHYGDDLRLDWDGRGRVLLK</sequence>
<keyword evidence="5" id="KW-0165">Cleavage on pair of basic residues</keyword>